<feature type="coiled-coil region" evidence="3">
    <location>
        <begin position="55"/>
        <end position="108"/>
    </location>
</feature>
<gene>
    <name evidence="5" type="ORF">BU251_00670</name>
</gene>
<evidence type="ECO:0000256" key="4">
    <source>
        <dbReference type="SAM" id="SignalP"/>
    </source>
</evidence>
<dbReference type="PANTHER" id="PTHR35089:SF1">
    <property type="entry name" value="CHAPERONE PROTEIN SKP"/>
    <property type="match status" value="1"/>
</dbReference>
<protein>
    <submittedName>
        <fullName evidence="5">Outer membrane chaperone Skp (OmpH)</fullName>
    </submittedName>
</protein>
<dbReference type="PANTHER" id="PTHR35089">
    <property type="entry name" value="CHAPERONE PROTEIN SKP"/>
    <property type="match status" value="1"/>
</dbReference>
<dbReference type="KEGG" id="vai:BU251_00670"/>
<evidence type="ECO:0000256" key="3">
    <source>
        <dbReference type="SAM" id="Coils"/>
    </source>
</evidence>
<dbReference type="SUPFAM" id="SSF111384">
    <property type="entry name" value="OmpH-like"/>
    <property type="match status" value="1"/>
</dbReference>
<dbReference type="GO" id="GO:0051082">
    <property type="term" value="F:unfolded protein binding"/>
    <property type="evidence" value="ECO:0007669"/>
    <property type="project" value="InterPro"/>
</dbReference>
<evidence type="ECO:0000256" key="2">
    <source>
        <dbReference type="ARBA" id="ARBA00022729"/>
    </source>
</evidence>
<name>A0A410P2N6_VELA1</name>
<proteinExistence type="inferred from homology"/>
<dbReference type="Gene3D" id="3.30.910.20">
    <property type="entry name" value="Skp domain"/>
    <property type="match status" value="1"/>
</dbReference>
<dbReference type="EMBL" id="CP019384">
    <property type="protein sequence ID" value="QAT16352.1"/>
    <property type="molecule type" value="Genomic_DNA"/>
</dbReference>
<comment type="similarity">
    <text evidence="1">Belongs to the Skp family.</text>
</comment>
<dbReference type="GO" id="GO:0005829">
    <property type="term" value="C:cytosol"/>
    <property type="evidence" value="ECO:0007669"/>
    <property type="project" value="TreeGrafter"/>
</dbReference>
<feature type="chain" id="PRO_5019548385" evidence="4">
    <location>
        <begin position="26"/>
        <end position="179"/>
    </location>
</feature>
<dbReference type="Proteomes" id="UP000287243">
    <property type="component" value="Chromosome"/>
</dbReference>
<dbReference type="RefSeq" id="WP_128698988.1">
    <property type="nucleotide sequence ID" value="NZ_CP019384.1"/>
</dbReference>
<dbReference type="OrthoDB" id="1493259at2"/>
<sequence>MKRKTMVRGLAFVCMFLMTAGAAFAAGKIAYVDLSSTFDKYEKTKVFDDELGRIQKEKEKDLTQLADDIKAIEDKMPLLSEKEKASKQKELDEKNAKLKQESQQVALDLRKERDDRLKEILQDIEKVIQSYAQKNQYDFILNDRVLLYGTASADVTQDIIDLLNNQYKQDSKKQSSKKR</sequence>
<evidence type="ECO:0000313" key="5">
    <source>
        <dbReference type="EMBL" id="QAT16352.1"/>
    </source>
</evidence>
<organism evidence="5 6">
    <name type="scientific">Velamenicoccus archaeovorus</name>
    <dbReference type="NCBI Taxonomy" id="1930593"/>
    <lineage>
        <taxon>Bacteria</taxon>
        <taxon>Pseudomonadati</taxon>
        <taxon>Candidatus Omnitrophota</taxon>
        <taxon>Candidatus Velamenicoccus</taxon>
    </lineage>
</organism>
<keyword evidence="2 4" id="KW-0732">Signal</keyword>
<feature type="signal peptide" evidence="4">
    <location>
        <begin position="1"/>
        <end position="25"/>
    </location>
</feature>
<dbReference type="GO" id="GO:0050821">
    <property type="term" value="P:protein stabilization"/>
    <property type="evidence" value="ECO:0007669"/>
    <property type="project" value="TreeGrafter"/>
</dbReference>
<dbReference type="Pfam" id="PF03938">
    <property type="entry name" value="OmpH"/>
    <property type="match status" value="1"/>
</dbReference>
<dbReference type="SMART" id="SM00935">
    <property type="entry name" value="OmpH"/>
    <property type="match status" value="1"/>
</dbReference>
<keyword evidence="3" id="KW-0175">Coiled coil</keyword>
<keyword evidence="6" id="KW-1185">Reference proteome</keyword>
<dbReference type="InterPro" id="IPR024930">
    <property type="entry name" value="Skp_dom_sf"/>
</dbReference>
<reference evidence="5 6" key="1">
    <citation type="submission" date="2017-01" db="EMBL/GenBank/DDBJ databases">
        <title>First insights into the biology of 'candidatus Vampirococcus archaeovorus'.</title>
        <authorList>
            <person name="Kizina J."/>
            <person name="Jordan S."/>
            <person name="Stueber K."/>
            <person name="Reinhardt R."/>
            <person name="Harder J."/>
        </authorList>
    </citation>
    <scope>NUCLEOTIDE SEQUENCE [LARGE SCALE GENOMIC DNA]</scope>
    <source>
        <strain evidence="5 6">LiM</strain>
    </source>
</reference>
<dbReference type="InterPro" id="IPR005632">
    <property type="entry name" value="Chaperone_Skp"/>
</dbReference>
<evidence type="ECO:0000256" key="1">
    <source>
        <dbReference type="ARBA" id="ARBA00009091"/>
    </source>
</evidence>
<accession>A0A410P2N6</accession>
<evidence type="ECO:0000313" key="6">
    <source>
        <dbReference type="Proteomes" id="UP000287243"/>
    </source>
</evidence>
<dbReference type="AlphaFoldDB" id="A0A410P2N6"/>